<feature type="transmembrane region" description="Helical" evidence="2">
    <location>
        <begin position="268"/>
        <end position="286"/>
    </location>
</feature>
<dbReference type="PANTHER" id="PTHR35859">
    <property type="entry name" value="NONSELECTIVE CATION CHANNEL PROTEIN"/>
    <property type="match status" value="1"/>
</dbReference>
<gene>
    <name evidence="5" type="ORF">N7539_000622</name>
</gene>
<feature type="transmembrane region" description="Helical" evidence="2">
    <location>
        <begin position="460"/>
        <end position="482"/>
    </location>
</feature>
<dbReference type="Proteomes" id="UP001148312">
    <property type="component" value="Unassembled WGS sequence"/>
</dbReference>
<keyword evidence="2" id="KW-0812">Transmembrane</keyword>
<evidence type="ECO:0008006" key="7">
    <source>
        <dbReference type="Google" id="ProtNLM"/>
    </source>
</evidence>
<evidence type="ECO:0000313" key="5">
    <source>
        <dbReference type="EMBL" id="KAJ5495506.1"/>
    </source>
</evidence>
<reference evidence="5" key="1">
    <citation type="submission" date="2022-12" db="EMBL/GenBank/DDBJ databases">
        <authorList>
            <person name="Petersen C."/>
        </authorList>
    </citation>
    <scope>NUCLEOTIDE SEQUENCE</scope>
    <source>
        <strain evidence="5">IBT 30728</strain>
    </source>
</reference>
<dbReference type="PANTHER" id="PTHR35859:SF1">
    <property type="entry name" value="NONSELECTIVE CATION CHANNEL PROTEIN"/>
    <property type="match status" value="1"/>
</dbReference>
<name>A0A9X0C2I5_9EURO</name>
<dbReference type="RefSeq" id="XP_056794519.1">
    <property type="nucleotide sequence ID" value="XM_056930226.1"/>
</dbReference>
<keyword evidence="2" id="KW-0472">Membrane</keyword>
<evidence type="ECO:0000256" key="2">
    <source>
        <dbReference type="SAM" id="Phobius"/>
    </source>
</evidence>
<feature type="transmembrane region" description="Helical" evidence="2">
    <location>
        <begin position="327"/>
        <end position="345"/>
    </location>
</feature>
<dbReference type="InterPro" id="IPR052971">
    <property type="entry name" value="TRP_calcium_channel"/>
</dbReference>
<feature type="region of interest" description="Disordered" evidence="1">
    <location>
        <begin position="1"/>
        <end position="71"/>
    </location>
</feature>
<dbReference type="Pfam" id="PF23317">
    <property type="entry name" value="YVC1_C"/>
    <property type="match status" value="1"/>
</dbReference>
<accession>A0A9X0C2I5</accession>
<sequence length="619" mass="70261">MDQYRDVASDDEAVSETDSLRRTQSTEQSGTDPHSNLPVYRNIHRSVEVDPTPSYSAKQRTTDDPYTSEQLSDPQMNMLIVRPLVDQLYNPDDVSVVFCLLVNRTQFLREQHYEVHLQTVSITRATLCEILASRVLRRFDEDNPGHAGLLLLANILVAGFEPFQNAPESITIAQPNARQWPIQKRGGYERKITALEVAIISESKAFLSSSACQKVVDAVYRGQVIYTPLSFVDIIPDHYKHRPISLYNPRKASILNHHRLIVPRLRNIIEIFQFAVLLLLYGLTMIKRDGVAVTGYEVVFCTYASGWLLEEFAAIIEHGWYVHTQNVWSFLDIAFFIIYSLYFTLRAYAGFFDSEEVAATSLHVLCIAAPFLLPRLACNLMPDNMLFISLRAMMRDFSVLTLLATWCFAGFFLSMTWLINSRAESSVEPPGPATISKWLLWIWFGLDGTGFERSVDFHVLLGPALMIAFAFLGNTLFLTILVSMLTNTFAKIVENAAAEVHFRRAVLTFEGVKSDAIFAYRPPLNIVALMILLPLKFMLSPRWFHKVNVAAARVCNAPLLLAISLYERHQLWRSPNRDTTKGYKRSSLFQWTFSGFSPHGDIQAVFDVDPPKAMFENSS</sequence>
<feature type="compositionally biased region" description="Polar residues" evidence="1">
    <location>
        <begin position="53"/>
        <end position="71"/>
    </location>
</feature>
<feature type="transmembrane region" description="Helical" evidence="2">
    <location>
        <begin position="357"/>
        <end position="378"/>
    </location>
</feature>
<dbReference type="AlphaFoldDB" id="A0A9X0C2I5"/>
<dbReference type="Pfam" id="PF23190">
    <property type="entry name" value="LHD_TRPY1"/>
    <property type="match status" value="1"/>
</dbReference>
<protein>
    <recommendedName>
        <fullName evidence="7">Nonselective cation channel</fullName>
    </recommendedName>
</protein>
<proteinExistence type="predicted"/>
<evidence type="ECO:0000259" key="3">
    <source>
        <dbReference type="Pfam" id="PF23190"/>
    </source>
</evidence>
<keyword evidence="2" id="KW-1133">Transmembrane helix</keyword>
<dbReference type="EMBL" id="JAPWDQ010000001">
    <property type="protein sequence ID" value="KAJ5495506.1"/>
    <property type="molecule type" value="Genomic_DNA"/>
</dbReference>
<feature type="domain" description="YVC1 N-terminal linker helical" evidence="3">
    <location>
        <begin position="95"/>
        <end position="240"/>
    </location>
</feature>
<feature type="compositionally biased region" description="Polar residues" evidence="1">
    <location>
        <begin position="22"/>
        <end position="34"/>
    </location>
</feature>
<organism evidence="5 6">
    <name type="scientific">Penicillium diatomitis</name>
    <dbReference type="NCBI Taxonomy" id="2819901"/>
    <lineage>
        <taxon>Eukaryota</taxon>
        <taxon>Fungi</taxon>
        <taxon>Dikarya</taxon>
        <taxon>Ascomycota</taxon>
        <taxon>Pezizomycotina</taxon>
        <taxon>Eurotiomycetes</taxon>
        <taxon>Eurotiomycetidae</taxon>
        <taxon>Eurotiales</taxon>
        <taxon>Aspergillaceae</taxon>
        <taxon>Penicillium</taxon>
    </lineage>
</organism>
<dbReference type="InterPro" id="IPR056337">
    <property type="entry name" value="LHD_YVC1"/>
</dbReference>
<dbReference type="GeneID" id="81620475"/>
<dbReference type="InterPro" id="IPR056336">
    <property type="entry name" value="YVC1_C"/>
</dbReference>
<evidence type="ECO:0000259" key="4">
    <source>
        <dbReference type="Pfam" id="PF23317"/>
    </source>
</evidence>
<comment type="caution">
    <text evidence="5">The sequence shown here is derived from an EMBL/GenBank/DDBJ whole genome shotgun (WGS) entry which is preliminary data.</text>
</comment>
<evidence type="ECO:0000313" key="6">
    <source>
        <dbReference type="Proteomes" id="UP001148312"/>
    </source>
</evidence>
<feature type="domain" description="Calcium channel YVC1-like C-terminal transmembrane" evidence="4">
    <location>
        <begin position="274"/>
        <end position="571"/>
    </location>
</feature>
<reference evidence="5" key="2">
    <citation type="journal article" date="2023" name="IMA Fungus">
        <title>Comparative genomic study of the Penicillium genus elucidates a diverse pangenome and 15 lateral gene transfer events.</title>
        <authorList>
            <person name="Petersen C."/>
            <person name="Sorensen T."/>
            <person name="Nielsen M.R."/>
            <person name="Sondergaard T.E."/>
            <person name="Sorensen J.L."/>
            <person name="Fitzpatrick D.A."/>
            <person name="Frisvad J.C."/>
            <person name="Nielsen K.L."/>
        </authorList>
    </citation>
    <scope>NUCLEOTIDE SEQUENCE</scope>
    <source>
        <strain evidence="5">IBT 30728</strain>
    </source>
</reference>
<keyword evidence="6" id="KW-1185">Reference proteome</keyword>
<feature type="transmembrane region" description="Helical" evidence="2">
    <location>
        <begin position="399"/>
        <end position="419"/>
    </location>
</feature>
<evidence type="ECO:0000256" key="1">
    <source>
        <dbReference type="SAM" id="MobiDB-lite"/>
    </source>
</evidence>